<evidence type="ECO:0000313" key="2">
    <source>
        <dbReference type="Proteomes" id="UP000663826"/>
    </source>
</evidence>
<dbReference type="EMBL" id="CAJMWQ010000815">
    <property type="protein sequence ID" value="CAE6384823.1"/>
    <property type="molecule type" value="Genomic_DNA"/>
</dbReference>
<proteinExistence type="predicted"/>
<dbReference type="Proteomes" id="UP000663826">
    <property type="component" value="Unassembled WGS sequence"/>
</dbReference>
<dbReference type="AlphaFoldDB" id="A0A8H2WHH5"/>
<protein>
    <submittedName>
        <fullName evidence="1">Uncharacterized protein</fullName>
    </submittedName>
</protein>
<evidence type="ECO:0000313" key="1">
    <source>
        <dbReference type="EMBL" id="CAE6384823.1"/>
    </source>
</evidence>
<accession>A0A8H2WHH5</accession>
<organism evidence="1 2">
    <name type="scientific">Rhizoctonia solani</name>
    <dbReference type="NCBI Taxonomy" id="456999"/>
    <lineage>
        <taxon>Eukaryota</taxon>
        <taxon>Fungi</taxon>
        <taxon>Dikarya</taxon>
        <taxon>Basidiomycota</taxon>
        <taxon>Agaricomycotina</taxon>
        <taxon>Agaricomycetes</taxon>
        <taxon>Cantharellales</taxon>
        <taxon>Ceratobasidiaceae</taxon>
        <taxon>Rhizoctonia</taxon>
    </lineage>
</organism>
<gene>
    <name evidence="1" type="ORF">RDB_LOCUS22601</name>
</gene>
<comment type="caution">
    <text evidence="1">The sequence shown here is derived from an EMBL/GenBank/DDBJ whole genome shotgun (WGS) entry which is preliminary data.</text>
</comment>
<name>A0A8H2WHH5_9AGAM</name>
<reference evidence="1" key="1">
    <citation type="submission" date="2021-01" db="EMBL/GenBank/DDBJ databases">
        <authorList>
            <person name="Kaushik A."/>
        </authorList>
    </citation>
    <scope>NUCLEOTIDE SEQUENCE</scope>
    <source>
        <strain evidence="1">AG1-1B</strain>
    </source>
</reference>
<sequence>MPRIWGNAKRLAQSIGRLIVREGVERLGLRPYFDIGYRAGGVRGGTVMVFQGLVLWTGTEIASYNLERENKYVPVQQQQHANIALKFITWSRIRGASYIASRGDGKTDDSCCWEHVIGAKNAKKLDQTKKELYQQNGMLLQDVAEFCEPYKVGDSEIFVLQNEDKIAFAFAIVEEYPAGSSTEYPNDKCEVAVVHPVPIHLIK</sequence>